<evidence type="ECO:0000259" key="4">
    <source>
        <dbReference type="Pfam" id="PF02875"/>
    </source>
</evidence>
<dbReference type="GO" id="GO:0016881">
    <property type="term" value="F:acid-amino acid ligase activity"/>
    <property type="evidence" value="ECO:0007669"/>
    <property type="project" value="InterPro"/>
</dbReference>
<dbReference type="SUPFAM" id="SSF53244">
    <property type="entry name" value="MurD-like peptide ligases, peptide-binding domain"/>
    <property type="match status" value="1"/>
</dbReference>
<organism evidence="5 6">
    <name type="scientific">Streptomyces alanosinicus</name>
    <dbReference type="NCBI Taxonomy" id="68171"/>
    <lineage>
        <taxon>Bacteria</taxon>
        <taxon>Bacillati</taxon>
        <taxon>Actinomycetota</taxon>
        <taxon>Actinomycetes</taxon>
        <taxon>Kitasatosporales</taxon>
        <taxon>Streptomycetaceae</taxon>
        <taxon>Streptomyces</taxon>
    </lineage>
</organism>
<reference evidence="5" key="2">
    <citation type="submission" date="2020-09" db="EMBL/GenBank/DDBJ databases">
        <authorList>
            <person name="Sun Q."/>
            <person name="Ohkuma M."/>
        </authorList>
    </citation>
    <scope>NUCLEOTIDE SEQUENCE</scope>
    <source>
        <strain evidence="5">JCM 4714</strain>
    </source>
</reference>
<evidence type="ECO:0000313" key="6">
    <source>
        <dbReference type="Proteomes" id="UP000655443"/>
    </source>
</evidence>
<keyword evidence="3" id="KW-0067">ATP-binding</keyword>
<name>A0A918YPR0_9ACTN</name>
<proteinExistence type="predicted"/>
<dbReference type="Proteomes" id="UP000655443">
    <property type="component" value="Unassembled WGS sequence"/>
</dbReference>
<dbReference type="EMBL" id="BMVG01000026">
    <property type="protein sequence ID" value="GHE10997.1"/>
    <property type="molecule type" value="Genomic_DNA"/>
</dbReference>
<accession>A0A918YPR0</accession>
<evidence type="ECO:0000256" key="2">
    <source>
        <dbReference type="ARBA" id="ARBA00022741"/>
    </source>
</evidence>
<dbReference type="AlphaFoldDB" id="A0A918YPR0"/>
<evidence type="ECO:0000313" key="5">
    <source>
        <dbReference type="EMBL" id="GHE10997.1"/>
    </source>
</evidence>
<dbReference type="Gene3D" id="3.90.190.20">
    <property type="entry name" value="Mur ligase, C-terminal domain"/>
    <property type="match status" value="1"/>
</dbReference>
<dbReference type="Pfam" id="PF02875">
    <property type="entry name" value="Mur_ligase_C"/>
    <property type="match status" value="1"/>
</dbReference>
<dbReference type="RefSeq" id="WP_189957555.1">
    <property type="nucleotide sequence ID" value="NZ_BMVG01000026.1"/>
</dbReference>
<gene>
    <name evidence="5" type="ORF">GCM10010339_69040</name>
</gene>
<dbReference type="SUPFAM" id="SSF53623">
    <property type="entry name" value="MurD-like peptide ligases, catalytic domain"/>
    <property type="match status" value="1"/>
</dbReference>
<feature type="domain" description="Mur ligase C-terminal" evidence="4">
    <location>
        <begin position="67"/>
        <end position="193"/>
    </location>
</feature>
<reference evidence="5" key="1">
    <citation type="journal article" date="2014" name="Int. J. Syst. Evol. Microbiol.">
        <title>Complete genome sequence of Corynebacterium casei LMG S-19264T (=DSM 44701T), isolated from a smear-ripened cheese.</title>
        <authorList>
            <consortium name="US DOE Joint Genome Institute (JGI-PGF)"/>
            <person name="Walter F."/>
            <person name="Albersmeier A."/>
            <person name="Kalinowski J."/>
            <person name="Ruckert C."/>
        </authorList>
    </citation>
    <scope>NUCLEOTIDE SEQUENCE</scope>
    <source>
        <strain evidence="5">JCM 4714</strain>
    </source>
</reference>
<dbReference type="InterPro" id="IPR036565">
    <property type="entry name" value="Mur-like_cat_sf"/>
</dbReference>
<dbReference type="InterPro" id="IPR036615">
    <property type="entry name" value="Mur_ligase_C_dom_sf"/>
</dbReference>
<dbReference type="PANTHER" id="PTHR43024:SF1">
    <property type="entry name" value="UDP-N-ACETYLMURAMOYL-TRIPEPTIDE--D-ALANYL-D-ALANINE LIGASE"/>
    <property type="match status" value="1"/>
</dbReference>
<sequence>MDVTLDPAGRASFTLVAAGRDARVSLNLHGAHHVSNALAAASVAIGLGADVDKTTDALSRAVLVASGRTEVTDRPDHVRVINDAFNANPDSMKAALTALEAMNSGRRTIAVLGEMKELGADGTDGHRQVGRLVAASGVDVLITVGGADAQAMADAAQENNPSLKVVSARDRDHALTVARDLTEPGDIVLVKGSHSVGLEHTAERLAQPDTMAGDR</sequence>
<dbReference type="InterPro" id="IPR051046">
    <property type="entry name" value="MurCDEF_CellWall_CoF430Synth"/>
</dbReference>
<dbReference type="InterPro" id="IPR004101">
    <property type="entry name" value="Mur_ligase_C"/>
</dbReference>
<dbReference type="Gene3D" id="3.40.1190.10">
    <property type="entry name" value="Mur-like, catalytic domain"/>
    <property type="match status" value="1"/>
</dbReference>
<dbReference type="GO" id="GO:0005524">
    <property type="term" value="F:ATP binding"/>
    <property type="evidence" value="ECO:0007669"/>
    <property type="project" value="UniProtKB-KW"/>
</dbReference>
<protein>
    <recommendedName>
        <fullName evidence="4">Mur ligase C-terminal domain-containing protein</fullName>
    </recommendedName>
</protein>
<evidence type="ECO:0000256" key="1">
    <source>
        <dbReference type="ARBA" id="ARBA00022598"/>
    </source>
</evidence>
<comment type="caution">
    <text evidence="5">The sequence shown here is derived from an EMBL/GenBank/DDBJ whole genome shotgun (WGS) entry which is preliminary data.</text>
</comment>
<dbReference type="PANTHER" id="PTHR43024">
    <property type="entry name" value="UDP-N-ACETYLMURAMOYL-TRIPEPTIDE--D-ALANYL-D-ALANINE LIGASE"/>
    <property type="match status" value="1"/>
</dbReference>
<evidence type="ECO:0000256" key="3">
    <source>
        <dbReference type="ARBA" id="ARBA00022840"/>
    </source>
</evidence>
<keyword evidence="6" id="KW-1185">Reference proteome</keyword>
<keyword evidence="2" id="KW-0547">Nucleotide-binding</keyword>
<keyword evidence="1" id="KW-0436">Ligase</keyword>